<feature type="region of interest" description="Disordered" evidence="1">
    <location>
        <begin position="41"/>
        <end position="85"/>
    </location>
</feature>
<dbReference type="Proteomes" id="UP000326340">
    <property type="component" value="Unassembled WGS sequence"/>
</dbReference>
<accession>A0A5Q4BFT5</accession>
<keyword evidence="3" id="KW-1185">Reference proteome</keyword>
<evidence type="ECO:0000256" key="1">
    <source>
        <dbReference type="SAM" id="MobiDB-lite"/>
    </source>
</evidence>
<dbReference type="AlphaFoldDB" id="A0A5Q4BFT5"/>
<evidence type="ECO:0000313" key="3">
    <source>
        <dbReference type="Proteomes" id="UP000326340"/>
    </source>
</evidence>
<name>A0A5Q4BFT5_9PEZI</name>
<proteinExistence type="predicted"/>
<comment type="caution">
    <text evidence="2">The sequence shown here is derived from an EMBL/GenBank/DDBJ whole genome shotgun (WGS) entry which is preliminary data.</text>
</comment>
<evidence type="ECO:0000313" key="2">
    <source>
        <dbReference type="EMBL" id="TQN65775.1"/>
    </source>
</evidence>
<gene>
    <name evidence="2" type="ORF">CSHISOI_09639</name>
</gene>
<feature type="compositionally biased region" description="Basic and acidic residues" evidence="1">
    <location>
        <begin position="66"/>
        <end position="76"/>
    </location>
</feature>
<dbReference type="EMBL" id="PUHP01001460">
    <property type="protein sequence ID" value="TQN65775.1"/>
    <property type="molecule type" value="Genomic_DNA"/>
</dbReference>
<reference evidence="2 3" key="1">
    <citation type="journal article" date="2019" name="Sci. Rep.">
        <title>Colletotrichum shisoi sp. nov., an anthracnose pathogen of Perilla frutescens in Japan: molecular phylogenetic, morphological and genomic evidence.</title>
        <authorList>
            <person name="Gan P."/>
            <person name="Tsushima A."/>
            <person name="Hiroyama R."/>
            <person name="Narusaka M."/>
            <person name="Takano Y."/>
            <person name="Narusaka Y."/>
            <person name="Kawaradani M."/>
            <person name="Damm U."/>
            <person name="Shirasu K."/>
        </authorList>
    </citation>
    <scope>NUCLEOTIDE SEQUENCE [LARGE SCALE GENOMIC DNA]</scope>
    <source>
        <strain evidence="2 3">PG-2018a</strain>
    </source>
</reference>
<sequence>MGPAPPPIFLPEVLLPPPFEISAQIGTYHLSDLLTWVTGPGTTQSNDSSRLAVSGPATSPPINTPETRDLRHHDQDPGPAHRPPPALILAHAHKQVTSSRAHHRHLLHVPTMILRVYYVCVCVCVRARSGKQTERGGRDRSAQPLVFPSQARRSAYSRLFGPPKVKVYRDSRQRRCIRFLRSTYSMHLAFRYWLPSSS</sequence>
<feature type="compositionally biased region" description="Polar residues" evidence="1">
    <location>
        <begin position="41"/>
        <end position="57"/>
    </location>
</feature>
<organism evidence="2 3">
    <name type="scientific">Colletotrichum shisoi</name>
    <dbReference type="NCBI Taxonomy" id="2078593"/>
    <lineage>
        <taxon>Eukaryota</taxon>
        <taxon>Fungi</taxon>
        <taxon>Dikarya</taxon>
        <taxon>Ascomycota</taxon>
        <taxon>Pezizomycotina</taxon>
        <taxon>Sordariomycetes</taxon>
        <taxon>Hypocreomycetidae</taxon>
        <taxon>Glomerellales</taxon>
        <taxon>Glomerellaceae</taxon>
        <taxon>Colletotrichum</taxon>
        <taxon>Colletotrichum destructivum species complex</taxon>
    </lineage>
</organism>
<protein>
    <submittedName>
        <fullName evidence="2">Uncharacterized protein</fullName>
    </submittedName>
</protein>